<dbReference type="Gene3D" id="3.40.50.10610">
    <property type="entry name" value="ABC-type transport auxiliary lipoprotein component"/>
    <property type="match status" value="1"/>
</dbReference>
<protein>
    <submittedName>
        <fullName evidence="1">Uncharacterized protein</fullName>
    </submittedName>
</protein>
<gene>
    <name evidence="1" type="ORF">H8D96_14550</name>
</gene>
<evidence type="ECO:0000313" key="2">
    <source>
        <dbReference type="Proteomes" id="UP000605201"/>
    </source>
</evidence>
<reference evidence="1 2" key="1">
    <citation type="submission" date="2020-08" db="EMBL/GenBank/DDBJ databases">
        <title>Bridging the membrane lipid divide: bacteria of the FCB group superphylum have the potential to synthesize archaeal ether lipids.</title>
        <authorList>
            <person name="Villanueva L."/>
            <person name="Von Meijenfeldt F.A.B."/>
            <person name="Westbye A.B."/>
            <person name="Yadav S."/>
            <person name="Hopmans E.C."/>
            <person name="Dutilh B.E."/>
            <person name="Sinninghe Damste J.S."/>
        </authorList>
    </citation>
    <scope>NUCLEOTIDE SEQUENCE [LARGE SCALE GENOMIC DNA]</scope>
    <source>
        <strain evidence="1">NIOZ-UU17</strain>
    </source>
</reference>
<evidence type="ECO:0000313" key="1">
    <source>
        <dbReference type="EMBL" id="MBC8433125.1"/>
    </source>
</evidence>
<name>A0A8J6P6E2_9BACT</name>
<comment type="caution">
    <text evidence="1">The sequence shown here is derived from an EMBL/GenBank/DDBJ whole genome shotgun (WGS) entry which is preliminary data.</text>
</comment>
<dbReference type="EMBL" id="JACNIG010000271">
    <property type="protein sequence ID" value="MBC8433125.1"/>
    <property type="molecule type" value="Genomic_DNA"/>
</dbReference>
<dbReference type="Proteomes" id="UP000605201">
    <property type="component" value="Unassembled WGS sequence"/>
</dbReference>
<sequence>MMKRVLEIVLLGLLGSASVYLIILGWTGITVPPLARAQGLDLPIQKIAVMPFLKGKRPEGMAEMVSTPLNLLGFDQYELRQDADMTLTRIVQRTVLNRFGEKTVFLEDVLVAYEKVIASEPPKTPGLLAQKLGQVLGVDYIFLGNVWRYRDYSDMAFNAPRGASVAFNLVLLKVATGQKVWKGTFDQTQRSLTDNVLAIKGSVKPGLKWLSANELARIGVKEVFKKFSY</sequence>
<dbReference type="AlphaFoldDB" id="A0A8J6P6E2"/>
<organism evidence="1 2">
    <name type="scientific">Candidatus Desulfatibia vada</name>
    <dbReference type="NCBI Taxonomy" id="2841696"/>
    <lineage>
        <taxon>Bacteria</taxon>
        <taxon>Pseudomonadati</taxon>
        <taxon>Thermodesulfobacteriota</taxon>
        <taxon>Desulfobacteria</taxon>
        <taxon>Desulfobacterales</taxon>
        <taxon>Desulfobacterales incertae sedis</taxon>
        <taxon>Candidatus Desulfatibia</taxon>
    </lineage>
</organism>
<proteinExistence type="predicted"/>
<accession>A0A8J6P6E2</accession>